<reference evidence="4 5" key="1">
    <citation type="submission" date="2019-12" db="EMBL/GenBank/DDBJ databases">
        <title>Genomic-based taxomic classification of the family Erythrobacteraceae.</title>
        <authorList>
            <person name="Xu L."/>
        </authorList>
    </citation>
    <scope>NUCLEOTIDE SEQUENCE [LARGE SCALE GENOMIC DNA]</scope>
    <source>
        <strain evidence="4 5">MCCC 1A09962</strain>
    </source>
</reference>
<sequence length="245" mass="26547">MVRGIAPIVDFVYPPRCPACGRATGAQTGLCTTCWSELAVPGHPLCTLCSIPLFSDDAYEEAICSQCVEAPPLHDGIFAATIYDDVSRKLILAFKHGRKIALARLLARLVVARLPKDDVARIVIPVPLHRWRLWQRGYNQAALLAQEISLAGHGSCMVDGLIRTRSTPPLGNLPGTQRRDLLAGNIRVKPARRSRIENADVLLVDDVVTTGATNGECVRVLKEAGAKSVIVGCVARAAFLPRKKQ</sequence>
<dbReference type="Gene3D" id="3.40.50.2020">
    <property type="match status" value="1"/>
</dbReference>
<dbReference type="InterPro" id="IPR044005">
    <property type="entry name" value="DZR_2"/>
</dbReference>
<evidence type="ECO:0000313" key="4">
    <source>
        <dbReference type="EMBL" id="MXO85269.1"/>
    </source>
</evidence>
<dbReference type="CDD" id="cd06223">
    <property type="entry name" value="PRTases_typeI"/>
    <property type="match status" value="1"/>
</dbReference>
<proteinExistence type="inferred from homology"/>
<evidence type="ECO:0000259" key="3">
    <source>
        <dbReference type="Pfam" id="PF18912"/>
    </source>
</evidence>
<dbReference type="PANTHER" id="PTHR47505:SF1">
    <property type="entry name" value="DNA UTILIZATION PROTEIN YHGH"/>
    <property type="match status" value="1"/>
</dbReference>
<dbReference type="InterPro" id="IPR051910">
    <property type="entry name" value="ComF/GntX_DNA_util-trans"/>
</dbReference>
<gene>
    <name evidence="4" type="ORF">GRI38_04430</name>
</gene>
<evidence type="ECO:0000256" key="1">
    <source>
        <dbReference type="ARBA" id="ARBA00008007"/>
    </source>
</evidence>
<name>A0A844ZHS0_9SPHN</name>
<comment type="caution">
    <text evidence="4">The sequence shown here is derived from an EMBL/GenBank/DDBJ whole genome shotgun (WGS) entry which is preliminary data.</text>
</comment>
<dbReference type="AlphaFoldDB" id="A0A844ZHS0"/>
<feature type="domain" description="Double zinc ribbon" evidence="3">
    <location>
        <begin position="8"/>
        <end position="68"/>
    </location>
</feature>
<dbReference type="Pfam" id="PF00156">
    <property type="entry name" value="Pribosyltran"/>
    <property type="match status" value="1"/>
</dbReference>
<evidence type="ECO:0000259" key="2">
    <source>
        <dbReference type="Pfam" id="PF00156"/>
    </source>
</evidence>
<dbReference type="Pfam" id="PF18912">
    <property type="entry name" value="DZR_2"/>
    <property type="match status" value="1"/>
</dbReference>
<dbReference type="InterPro" id="IPR000836">
    <property type="entry name" value="PRTase_dom"/>
</dbReference>
<comment type="similarity">
    <text evidence="1">Belongs to the ComF/GntX family.</text>
</comment>
<evidence type="ECO:0000313" key="5">
    <source>
        <dbReference type="Proteomes" id="UP000433104"/>
    </source>
</evidence>
<protein>
    <submittedName>
        <fullName evidence="4">ComF family protein</fullName>
    </submittedName>
</protein>
<dbReference type="EMBL" id="WTYW01000001">
    <property type="protein sequence ID" value="MXO85269.1"/>
    <property type="molecule type" value="Genomic_DNA"/>
</dbReference>
<dbReference type="Proteomes" id="UP000433104">
    <property type="component" value="Unassembled WGS sequence"/>
</dbReference>
<keyword evidence="5" id="KW-1185">Reference proteome</keyword>
<organism evidence="4 5">
    <name type="scientific">Parapontixanthobacter aurantiacus</name>
    <dbReference type="NCBI Taxonomy" id="1463599"/>
    <lineage>
        <taxon>Bacteria</taxon>
        <taxon>Pseudomonadati</taxon>
        <taxon>Pseudomonadota</taxon>
        <taxon>Alphaproteobacteria</taxon>
        <taxon>Sphingomonadales</taxon>
        <taxon>Erythrobacteraceae</taxon>
        <taxon>Parapontixanthobacter</taxon>
    </lineage>
</organism>
<feature type="domain" description="Phosphoribosyltransferase" evidence="2">
    <location>
        <begin position="192"/>
        <end position="236"/>
    </location>
</feature>
<dbReference type="SUPFAM" id="SSF53271">
    <property type="entry name" value="PRTase-like"/>
    <property type="match status" value="1"/>
</dbReference>
<accession>A0A844ZHS0</accession>
<dbReference type="InterPro" id="IPR029057">
    <property type="entry name" value="PRTase-like"/>
</dbReference>
<dbReference type="OrthoDB" id="9779910at2"/>
<dbReference type="PANTHER" id="PTHR47505">
    <property type="entry name" value="DNA UTILIZATION PROTEIN YHGH"/>
    <property type="match status" value="1"/>
</dbReference>